<proteinExistence type="inferred from homology"/>
<keyword evidence="7" id="KW-0732">Signal</keyword>
<evidence type="ECO:0000313" key="17">
    <source>
        <dbReference type="EMBL" id="EOA35038.1"/>
    </source>
</evidence>
<evidence type="ECO:0000256" key="6">
    <source>
        <dbReference type="ARBA" id="ARBA00022692"/>
    </source>
</evidence>
<protein>
    <recommendedName>
        <fullName evidence="16">Protein kinase domain-containing protein</fullName>
    </recommendedName>
</protein>
<organism evidence="17 18">
    <name type="scientific">Capsella rubella</name>
    <dbReference type="NCBI Taxonomy" id="81985"/>
    <lineage>
        <taxon>Eukaryota</taxon>
        <taxon>Viridiplantae</taxon>
        <taxon>Streptophyta</taxon>
        <taxon>Embryophyta</taxon>
        <taxon>Tracheophyta</taxon>
        <taxon>Spermatophyta</taxon>
        <taxon>Magnoliopsida</taxon>
        <taxon>eudicotyledons</taxon>
        <taxon>Gunneridae</taxon>
        <taxon>Pentapetalae</taxon>
        <taxon>rosids</taxon>
        <taxon>malvids</taxon>
        <taxon>Brassicales</taxon>
        <taxon>Brassicaceae</taxon>
        <taxon>Camelineae</taxon>
        <taxon>Capsella</taxon>
    </lineage>
</organism>
<comment type="similarity">
    <text evidence="3">In the C-terminal section; belongs to the protein kinase superfamily. Ser/Thr protein kinase family.</text>
</comment>
<dbReference type="CDD" id="cd06899">
    <property type="entry name" value="lectin_legume_LecRK_Arcelin_ConA"/>
    <property type="match status" value="1"/>
</dbReference>
<feature type="transmembrane region" description="Helical" evidence="15">
    <location>
        <begin position="320"/>
        <end position="340"/>
    </location>
</feature>
<evidence type="ECO:0000256" key="7">
    <source>
        <dbReference type="ARBA" id="ARBA00022729"/>
    </source>
</evidence>
<accession>R0IEB2</accession>
<dbReference type="Pfam" id="PF00139">
    <property type="entry name" value="Lectin_legB"/>
    <property type="match status" value="1"/>
</dbReference>
<dbReference type="GO" id="GO:0030246">
    <property type="term" value="F:carbohydrate binding"/>
    <property type="evidence" value="ECO:0007669"/>
    <property type="project" value="UniProtKB-KW"/>
</dbReference>
<name>R0IEB2_9BRAS</name>
<dbReference type="InterPro" id="IPR013320">
    <property type="entry name" value="ConA-like_dom_sf"/>
</dbReference>
<evidence type="ECO:0000256" key="4">
    <source>
        <dbReference type="ARBA" id="ARBA00022527"/>
    </source>
</evidence>
<dbReference type="PROSITE" id="PS50011">
    <property type="entry name" value="PROTEIN_KINASE_DOM"/>
    <property type="match status" value="1"/>
</dbReference>
<dbReference type="STRING" id="81985.R0IEB2"/>
<dbReference type="GO" id="GO:0005524">
    <property type="term" value="F:ATP binding"/>
    <property type="evidence" value="ECO:0007669"/>
    <property type="project" value="UniProtKB-UniRule"/>
</dbReference>
<dbReference type="InterPro" id="IPR008271">
    <property type="entry name" value="Ser/Thr_kinase_AS"/>
</dbReference>
<dbReference type="SUPFAM" id="SSF49899">
    <property type="entry name" value="Concanavalin A-like lectins/glucanases"/>
    <property type="match status" value="1"/>
</dbReference>
<dbReference type="SUPFAM" id="SSF56112">
    <property type="entry name" value="Protein kinase-like (PK-like)"/>
    <property type="match status" value="1"/>
</dbReference>
<dbReference type="GO" id="GO:0006952">
    <property type="term" value="P:defense response"/>
    <property type="evidence" value="ECO:0007669"/>
    <property type="project" value="UniProtKB-ARBA"/>
</dbReference>
<dbReference type="Gene3D" id="3.30.200.20">
    <property type="entry name" value="Phosphorylase Kinase, domain 1"/>
    <property type="match status" value="1"/>
</dbReference>
<dbReference type="Proteomes" id="UP000029121">
    <property type="component" value="Unassembled WGS sequence"/>
</dbReference>
<evidence type="ECO:0000256" key="15">
    <source>
        <dbReference type="SAM" id="Phobius"/>
    </source>
</evidence>
<comment type="subcellular location">
    <subcellularLocation>
        <location evidence="1">Membrane</location>
        <topology evidence="1">Single-pass membrane protein</topology>
    </subcellularLocation>
</comment>
<dbReference type="PANTHER" id="PTHR47974">
    <property type="entry name" value="OS07G0415500 PROTEIN"/>
    <property type="match status" value="1"/>
</dbReference>
<dbReference type="InterPro" id="IPR017441">
    <property type="entry name" value="Protein_kinase_ATP_BS"/>
</dbReference>
<dbReference type="GO" id="GO:0016020">
    <property type="term" value="C:membrane"/>
    <property type="evidence" value="ECO:0007669"/>
    <property type="project" value="UniProtKB-SubCell"/>
</dbReference>
<evidence type="ECO:0000256" key="13">
    <source>
        <dbReference type="ARBA" id="ARBA00023136"/>
    </source>
</evidence>
<dbReference type="PANTHER" id="PTHR47974:SF24">
    <property type="entry name" value="RECEPTOR-LIKE SERINE_THREONINE-PROTEIN KINASE"/>
    <property type="match status" value="1"/>
</dbReference>
<evidence type="ECO:0000259" key="16">
    <source>
        <dbReference type="PROSITE" id="PS50011"/>
    </source>
</evidence>
<keyword evidence="4" id="KW-0723">Serine/threonine-protein kinase</keyword>
<evidence type="ECO:0000256" key="9">
    <source>
        <dbReference type="ARBA" id="ARBA00022741"/>
    </source>
</evidence>
<evidence type="ECO:0000256" key="14">
    <source>
        <dbReference type="PROSITE-ProRule" id="PRU10141"/>
    </source>
</evidence>
<dbReference type="InterPro" id="IPR001245">
    <property type="entry name" value="Ser-Thr/Tyr_kinase_cat_dom"/>
</dbReference>
<evidence type="ECO:0000256" key="1">
    <source>
        <dbReference type="ARBA" id="ARBA00004167"/>
    </source>
</evidence>
<dbReference type="AlphaFoldDB" id="R0IEB2"/>
<evidence type="ECO:0000256" key="10">
    <source>
        <dbReference type="ARBA" id="ARBA00022777"/>
    </source>
</evidence>
<dbReference type="InterPro" id="IPR000719">
    <property type="entry name" value="Prot_kinase_dom"/>
</dbReference>
<keyword evidence="12 15" id="KW-1133">Transmembrane helix</keyword>
<keyword evidence="6 15" id="KW-0812">Transmembrane</keyword>
<dbReference type="EMBL" id="KB870806">
    <property type="protein sequence ID" value="EOA35038.1"/>
    <property type="molecule type" value="Genomic_DNA"/>
</dbReference>
<dbReference type="Pfam" id="PF07714">
    <property type="entry name" value="PK_Tyr_Ser-Thr"/>
    <property type="match status" value="1"/>
</dbReference>
<sequence length="521" mass="58274">DNFRAGPWAKLVKHQLAALDIIHKIRPFFAKVSLSPVLLSVSVRAQSTSTETTTEFVFRGFKDHKSDIQTEGAAIIEPNGALRLTDQKSNVTGTAFYNKPVRLLDQNNLTTKPVVRSFSTSFVFSIFHSSLSNGGFGFTFTLSPTPHRLGAEPEQYLGLFNRENDGNPNNHVFAVEFDTVQGFNDSANSPANHIDLNFNSIKSEFQEPVAYYESNDRKEDFHLGSGGPIRAILDYNGQTQMLYLTIYPEVFPPRKPMISQKIPNLAEIVQEEMYIGFTAATGRVFSAHYVMGWSFFSDGDPLVAARLALSDLPLPQLKKVAGSILIILMVLGVLAIFIRIKRKTSNTRKKLKAIIPLKHYRYTEVKRFTESFACVVGKGGFGTVYKGNLPDGRKVAVKVLKDSKSNGEDFINEVSSMSQTSHVNIVSLVGFCYEGSKRMIVYEFLENGSLDQFISMNSASTAEWRRKLYEIALGVARGIEYLHYGCKTRIVHFDIKPQNVLLDCNLCPKVSDFCKCNLHEP</sequence>
<reference evidence="18" key="1">
    <citation type="journal article" date="2013" name="Nat. Genet.">
        <title>The Capsella rubella genome and the genomic consequences of rapid mating system evolution.</title>
        <authorList>
            <person name="Slotte T."/>
            <person name="Hazzouri K.M."/>
            <person name="Agren J.A."/>
            <person name="Koenig D."/>
            <person name="Maumus F."/>
            <person name="Guo Y.L."/>
            <person name="Steige K."/>
            <person name="Platts A.E."/>
            <person name="Escobar J.S."/>
            <person name="Newman L.K."/>
            <person name="Wang W."/>
            <person name="Mandakova T."/>
            <person name="Vello E."/>
            <person name="Smith L.M."/>
            <person name="Henz S.R."/>
            <person name="Steffen J."/>
            <person name="Takuno S."/>
            <person name="Brandvain Y."/>
            <person name="Coop G."/>
            <person name="Andolfatto P."/>
            <person name="Hu T.T."/>
            <person name="Blanchette M."/>
            <person name="Clark R.M."/>
            <person name="Quesneville H."/>
            <person name="Nordborg M."/>
            <person name="Gaut B.S."/>
            <person name="Lysak M.A."/>
            <person name="Jenkins J."/>
            <person name="Grimwood J."/>
            <person name="Chapman J."/>
            <person name="Prochnik S."/>
            <person name="Shu S."/>
            <person name="Rokhsar D."/>
            <person name="Schmutz J."/>
            <person name="Weigel D."/>
            <person name="Wright S.I."/>
        </authorList>
    </citation>
    <scope>NUCLEOTIDE SEQUENCE [LARGE SCALE GENOMIC DNA]</scope>
    <source>
        <strain evidence="18">cv. Monte Gargano</strain>
    </source>
</reference>
<evidence type="ECO:0000256" key="12">
    <source>
        <dbReference type="ARBA" id="ARBA00022989"/>
    </source>
</evidence>
<comment type="similarity">
    <text evidence="2">In the N-terminal section; belongs to the leguminous lectin family.</text>
</comment>
<feature type="non-terminal residue" evidence="17">
    <location>
        <position position="1"/>
    </location>
</feature>
<gene>
    <name evidence="17" type="ORF">CARUB_v10020144mg</name>
</gene>
<feature type="domain" description="Protein kinase" evidence="16">
    <location>
        <begin position="370"/>
        <end position="521"/>
    </location>
</feature>
<dbReference type="Gene3D" id="2.60.120.200">
    <property type="match status" value="1"/>
</dbReference>
<dbReference type="PROSITE" id="PS00107">
    <property type="entry name" value="PROTEIN_KINASE_ATP"/>
    <property type="match status" value="1"/>
</dbReference>
<dbReference type="PROSITE" id="PS00108">
    <property type="entry name" value="PROTEIN_KINASE_ST"/>
    <property type="match status" value="1"/>
</dbReference>
<dbReference type="eggNOG" id="ENOG502R8UW">
    <property type="taxonomic scope" value="Eukaryota"/>
</dbReference>
<evidence type="ECO:0000256" key="3">
    <source>
        <dbReference type="ARBA" id="ARBA00010217"/>
    </source>
</evidence>
<keyword evidence="11 14" id="KW-0067">ATP-binding</keyword>
<evidence type="ECO:0000313" key="18">
    <source>
        <dbReference type="Proteomes" id="UP000029121"/>
    </source>
</evidence>
<dbReference type="FunFam" id="3.30.200.20:FF:000644">
    <property type="entry name" value="Suppressor of npr1-1 constitutive 4"/>
    <property type="match status" value="1"/>
</dbReference>
<dbReference type="GO" id="GO:0004674">
    <property type="term" value="F:protein serine/threonine kinase activity"/>
    <property type="evidence" value="ECO:0007669"/>
    <property type="project" value="UniProtKB-KW"/>
</dbReference>
<evidence type="ECO:0000256" key="5">
    <source>
        <dbReference type="ARBA" id="ARBA00022679"/>
    </source>
</evidence>
<evidence type="ECO:0000256" key="2">
    <source>
        <dbReference type="ARBA" id="ARBA00008536"/>
    </source>
</evidence>
<evidence type="ECO:0000256" key="8">
    <source>
        <dbReference type="ARBA" id="ARBA00022734"/>
    </source>
</evidence>
<dbReference type="InterPro" id="IPR001220">
    <property type="entry name" value="Legume_lectin_dom"/>
</dbReference>
<keyword evidence="18" id="KW-1185">Reference proteome</keyword>
<dbReference type="SMART" id="SM00220">
    <property type="entry name" value="S_TKc"/>
    <property type="match status" value="1"/>
</dbReference>
<keyword evidence="5" id="KW-0808">Transferase</keyword>
<keyword evidence="13 15" id="KW-0472">Membrane</keyword>
<dbReference type="Gene3D" id="1.10.510.10">
    <property type="entry name" value="Transferase(Phosphotransferase) domain 1"/>
    <property type="match status" value="1"/>
</dbReference>
<keyword evidence="9 14" id="KW-0547">Nucleotide-binding</keyword>
<feature type="binding site" evidence="14">
    <location>
        <position position="398"/>
    </location>
    <ligand>
        <name>ATP</name>
        <dbReference type="ChEBI" id="CHEBI:30616"/>
    </ligand>
</feature>
<keyword evidence="10" id="KW-0418">Kinase</keyword>
<dbReference type="InterPro" id="IPR011009">
    <property type="entry name" value="Kinase-like_dom_sf"/>
</dbReference>
<keyword evidence="8" id="KW-0430">Lectin</keyword>
<evidence type="ECO:0000256" key="11">
    <source>
        <dbReference type="ARBA" id="ARBA00022840"/>
    </source>
</evidence>